<proteinExistence type="predicted"/>
<protein>
    <submittedName>
        <fullName evidence="2">Uncharacterized protein</fullName>
    </submittedName>
</protein>
<dbReference type="Gene3D" id="3.30.700.10">
    <property type="entry name" value="Glycoprotein, Type 4 Pilin"/>
    <property type="match status" value="1"/>
</dbReference>
<keyword evidence="1" id="KW-1133">Transmembrane helix</keyword>
<reference evidence="2" key="1">
    <citation type="submission" date="2018-05" db="EMBL/GenBank/DDBJ databases">
        <authorList>
            <person name="Lanie J.A."/>
            <person name="Ng W.-L."/>
            <person name="Kazmierczak K.M."/>
            <person name="Andrzejewski T.M."/>
            <person name="Davidsen T.M."/>
            <person name="Wayne K.J."/>
            <person name="Tettelin H."/>
            <person name="Glass J.I."/>
            <person name="Rusch D."/>
            <person name="Podicherti R."/>
            <person name="Tsui H.-C.T."/>
            <person name="Winkler M.E."/>
        </authorList>
    </citation>
    <scope>NUCLEOTIDE SEQUENCE</scope>
</reference>
<evidence type="ECO:0000313" key="2">
    <source>
        <dbReference type="EMBL" id="SVE32826.1"/>
    </source>
</evidence>
<dbReference type="SUPFAM" id="SSF54523">
    <property type="entry name" value="Pili subunits"/>
    <property type="match status" value="1"/>
</dbReference>
<name>A0A383CKA1_9ZZZZ</name>
<gene>
    <name evidence="2" type="ORF">METZ01_LOCUS485680</name>
</gene>
<organism evidence="2">
    <name type="scientific">marine metagenome</name>
    <dbReference type="NCBI Taxonomy" id="408172"/>
    <lineage>
        <taxon>unclassified sequences</taxon>
        <taxon>metagenomes</taxon>
        <taxon>ecological metagenomes</taxon>
    </lineage>
</organism>
<evidence type="ECO:0000256" key="1">
    <source>
        <dbReference type="SAM" id="Phobius"/>
    </source>
</evidence>
<keyword evidence="1" id="KW-0472">Membrane</keyword>
<dbReference type="InterPro" id="IPR045584">
    <property type="entry name" value="Pilin-like"/>
</dbReference>
<dbReference type="AlphaFoldDB" id="A0A383CKA1"/>
<accession>A0A383CKA1</accession>
<feature type="transmembrane region" description="Helical" evidence="1">
    <location>
        <begin position="6"/>
        <end position="27"/>
    </location>
</feature>
<keyword evidence="1" id="KW-0812">Transmembrane</keyword>
<sequence length="54" mass="5901">MSSPSFELLIVMAIMAILTSLLLPILAKAKDKGKQIQCLSNIKQLLIALQTIYA</sequence>
<dbReference type="EMBL" id="UINC01209697">
    <property type="protein sequence ID" value="SVE32826.1"/>
    <property type="molecule type" value="Genomic_DNA"/>
</dbReference>